<keyword evidence="4 8" id="KW-0812">Transmembrane</keyword>
<dbReference type="EMBL" id="CAJZBQ010000044">
    <property type="protein sequence ID" value="CAG9327738.1"/>
    <property type="molecule type" value="Genomic_DNA"/>
</dbReference>
<proteinExistence type="inferred from homology"/>
<keyword evidence="7 8" id="KW-0472">Membrane</keyword>
<evidence type="ECO:0000256" key="3">
    <source>
        <dbReference type="ARBA" id="ARBA00009386"/>
    </source>
</evidence>
<feature type="transmembrane region" description="Helical" evidence="8">
    <location>
        <begin position="12"/>
        <end position="35"/>
    </location>
</feature>
<evidence type="ECO:0000313" key="10">
    <source>
        <dbReference type="Proteomes" id="UP001162131"/>
    </source>
</evidence>
<name>A0AAU9JTJ2_9CILI</name>
<comment type="caution">
    <text evidence="8">Lacks conserved residue(s) required for the propagation of feature annotation.</text>
</comment>
<protein>
    <recommendedName>
        <fullName evidence="8">Dolichyl-diphosphooligosaccharide--protein glycosyltransferase subunit OST2</fullName>
        <shortName evidence="8">Oligosaccharyl transferase subunit OST2</shortName>
    </recommendedName>
</protein>
<dbReference type="AlphaFoldDB" id="A0AAU9JTJ2"/>
<accession>A0AAU9JTJ2</accession>
<evidence type="ECO:0000256" key="8">
    <source>
        <dbReference type="RuleBase" id="RU361136"/>
    </source>
</evidence>
<comment type="caution">
    <text evidence="9">The sequence shown here is derived from an EMBL/GenBank/DDBJ whole genome shotgun (WGS) entry which is preliminary data.</text>
</comment>
<dbReference type="GO" id="GO:0008250">
    <property type="term" value="C:oligosaccharyltransferase complex"/>
    <property type="evidence" value="ECO:0007669"/>
    <property type="project" value="InterPro"/>
</dbReference>
<sequence>MKIAGSFPFNAFLSAFFCSIGTAVLAACLCLRMQLENKSSGKTEEKVYVEYMLYCLILYLVSFLFI</sequence>
<evidence type="ECO:0000256" key="5">
    <source>
        <dbReference type="ARBA" id="ARBA00022824"/>
    </source>
</evidence>
<evidence type="ECO:0000256" key="4">
    <source>
        <dbReference type="ARBA" id="ARBA00022692"/>
    </source>
</evidence>
<comment type="similarity">
    <text evidence="3 8">Belongs to the DAD/OST2 family.</text>
</comment>
<comment type="pathway">
    <text evidence="2 8">Protein modification; protein glycosylation.</text>
</comment>
<dbReference type="PANTHER" id="PTHR10705:SF0">
    <property type="entry name" value="DOLICHYL-DIPHOSPHOOLIGOSACCHARIDE--PROTEIN GLYCOSYLTRANSFERASE SUBUNIT DAD1"/>
    <property type="match status" value="1"/>
</dbReference>
<evidence type="ECO:0000256" key="2">
    <source>
        <dbReference type="ARBA" id="ARBA00004922"/>
    </source>
</evidence>
<evidence type="ECO:0000256" key="1">
    <source>
        <dbReference type="ARBA" id="ARBA00004477"/>
    </source>
</evidence>
<keyword evidence="5 8" id="KW-0256">Endoplasmic reticulum</keyword>
<comment type="subcellular location">
    <subcellularLocation>
        <location evidence="1 8">Endoplasmic reticulum membrane</location>
        <topology evidence="1 8">Multi-pass membrane protein</topology>
    </subcellularLocation>
</comment>
<evidence type="ECO:0000256" key="7">
    <source>
        <dbReference type="ARBA" id="ARBA00023136"/>
    </source>
</evidence>
<organism evidence="9 10">
    <name type="scientific">Blepharisma stoltei</name>
    <dbReference type="NCBI Taxonomy" id="1481888"/>
    <lineage>
        <taxon>Eukaryota</taxon>
        <taxon>Sar</taxon>
        <taxon>Alveolata</taxon>
        <taxon>Ciliophora</taxon>
        <taxon>Postciliodesmatophora</taxon>
        <taxon>Heterotrichea</taxon>
        <taxon>Heterotrichida</taxon>
        <taxon>Blepharismidae</taxon>
        <taxon>Blepharisma</taxon>
    </lineage>
</organism>
<keyword evidence="10" id="KW-1185">Reference proteome</keyword>
<feature type="transmembrane region" description="Helical" evidence="8">
    <location>
        <begin position="47"/>
        <end position="65"/>
    </location>
</feature>
<comment type="subunit">
    <text evidence="8">Component of the oligosaccharyltransferase (OST) complex.</text>
</comment>
<reference evidence="9" key="1">
    <citation type="submission" date="2021-09" db="EMBL/GenBank/DDBJ databases">
        <authorList>
            <consortium name="AG Swart"/>
            <person name="Singh M."/>
            <person name="Singh A."/>
            <person name="Seah K."/>
            <person name="Emmerich C."/>
        </authorList>
    </citation>
    <scope>NUCLEOTIDE SEQUENCE</scope>
    <source>
        <strain evidence="9">ATCC30299</strain>
    </source>
</reference>
<dbReference type="Pfam" id="PF02109">
    <property type="entry name" value="DAD"/>
    <property type="match status" value="1"/>
</dbReference>
<gene>
    <name evidence="9" type="ORF">BSTOLATCC_MIC44366</name>
</gene>
<dbReference type="GO" id="GO:0006487">
    <property type="term" value="P:protein N-linked glycosylation"/>
    <property type="evidence" value="ECO:0007669"/>
    <property type="project" value="TreeGrafter"/>
</dbReference>
<dbReference type="PANTHER" id="PTHR10705">
    <property type="entry name" value="DOLICHYL-DIPHOSPHOOLIGOSACCHARIDE--PROTEIN GLYCOSYLTRANSFERASE SUBUNIT DAD1"/>
    <property type="match status" value="1"/>
</dbReference>
<evidence type="ECO:0000313" key="9">
    <source>
        <dbReference type="EMBL" id="CAG9327738.1"/>
    </source>
</evidence>
<comment type="function">
    <text evidence="8">Subunit of the oligosaccharyl transferase (OST) complex that catalyzes the initial transfer of a defined glycan (Glc(3)Man(9)GlcNAc(2) in eukaryotes) from the lipid carrier dolichol-pyrophosphate to an asparagine residue within an Asn-X-Ser/Thr consensus motif in nascent polypeptide chains, the first step in protein N-glycosylation. N-glycosylation occurs cotranslationally and the complex associates with the Sec61 complex at the channel-forming translocon complex that mediates protein translocation across the endoplasmic reticulum (ER). All subunits are required for a maximal enzyme activity.</text>
</comment>
<evidence type="ECO:0000256" key="6">
    <source>
        <dbReference type="ARBA" id="ARBA00022989"/>
    </source>
</evidence>
<keyword evidence="6 8" id="KW-1133">Transmembrane helix</keyword>
<dbReference type="InterPro" id="IPR003038">
    <property type="entry name" value="DAD/Ost2"/>
</dbReference>
<dbReference type="Proteomes" id="UP001162131">
    <property type="component" value="Unassembled WGS sequence"/>
</dbReference>
<dbReference type="PROSITE" id="PS51257">
    <property type="entry name" value="PROKAR_LIPOPROTEIN"/>
    <property type="match status" value="1"/>
</dbReference>